<evidence type="ECO:0008006" key="4">
    <source>
        <dbReference type="Google" id="ProtNLM"/>
    </source>
</evidence>
<keyword evidence="1" id="KW-0812">Transmembrane</keyword>
<reference evidence="3" key="1">
    <citation type="journal article" date="2019" name="Int. J. Syst. Evol. Microbiol.">
        <title>The Global Catalogue of Microorganisms (GCM) 10K type strain sequencing project: providing services to taxonomists for standard genome sequencing and annotation.</title>
        <authorList>
            <consortium name="The Broad Institute Genomics Platform"/>
            <consortium name="The Broad Institute Genome Sequencing Center for Infectious Disease"/>
            <person name="Wu L."/>
            <person name="Ma J."/>
        </authorList>
    </citation>
    <scope>NUCLEOTIDE SEQUENCE [LARGE SCALE GENOMIC DNA]</scope>
    <source>
        <strain evidence="3">JCM 19134</strain>
    </source>
</reference>
<evidence type="ECO:0000313" key="2">
    <source>
        <dbReference type="EMBL" id="GAA4948933.1"/>
    </source>
</evidence>
<protein>
    <recommendedName>
        <fullName evidence="4">YiaAB two helix domain-containing protein</fullName>
    </recommendedName>
</protein>
<name>A0AAV3U567_9ALTE</name>
<keyword evidence="1" id="KW-1133">Transmembrane helix</keyword>
<gene>
    <name evidence="2" type="ORF">GCM10025791_31360</name>
</gene>
<evidence type="ECO:0000256" key="1">
    <source>
        <dbReference type="SAM" id="Phobius"/>
    </source>
</evidence>
<dbReference type="EMBL" id="BAABLX010000028">
    <property type="protein sequence ID" value="GAA4948933.1"/>
    <property type="molecule type" value="Genomic_DNA"/>
</dbReference>
<dbReference type="RefSeq" id="WP_345424355.1">
    <property type="nucleotide sequence ID" value="NZ_AP031496.1"/>
</dbReference>
<evidence type="ECO:0000313" key="3">
    <source>
        <dbReference type="Proteomes" id="UP001409585"/>
    </source>
</evidence>
<dbReference type="Proteomes" id="UP001409585">
    <property type="component" value="Unassembled WGS sequence"/>
</dbReference>
<organism evidence="2 3">
    <name type="scientific">Halioxenophilus aromaticivorans</name>
    <dbReference type="NCBI Taxonomy" id="1306992"/>
    <lineage>
        <taxon>Bacteria</taxon>
        <taxon>Pseudomonadati</taxon>
        <taxon>Pseudomonadota</taxon>
        <taxon>Gammaproteobacteria</taxon>
        <taxon>Alteromonadales</taxon>
        <taxon>Alteromonadaceae</taxon>
        <taxon>Halioxenophilus</taxon>
    </lineage>
</organism>
<proteinExistence type="predicted"/>
<keyword evidence="3" id="KW-1185">Reference proteome</keyword>
<keyword evidence="1" id="KW-0472">Membrane</keyword>
<feature type="transmembrane region" description="Helical" evidence="1">
    <location>
        <begin position="12"/>
        <end position="30"/>
    </location>
</feature>
<sequence>MTSWLRFIRSTYPVLIGFLICLIALAYFSAQLSHPEIFYVFGSYVILILGFKSQHDSVKENETLKRLLDDNDIDY</sequence>
<dbReference type="AlphaFoldDB" id="A0AAV3U567"/>
<comment type="caution">
    <text evidence="2">The sequence shown here is derived from an EMBL/GenBank/DDBJ whole genome shotgun (WGS) entry which is preliminary data.</text>
</comment>
<accession>A0AAV3U567</accession>
<feature type="transmembrane region" description="Helical" evidence="1">
    <location>
        <begin position="36"/>
        <end position="51"/>
    </location>
</feature>